<dbReference type="Pfam" id="PF25000">
    <property type="entry name" value="DUF7779"/>
    <property type="match status" value="1"/>
</dbReference>
<dbReference type="SMART" id="SM00028">
    <property type="entry name" value="TPR"/>
    <property type="match status" value="3"/>
</dbReference>
<dbReference type="InterPro" id="IPR027417">
    <property type="entry name" value="P-loop_NTPase"/>
</dbReference>
<dbReference type="SUPFAM" id="SSF48452">
    <property type="entry name" value="TPR-like"/>
    <property type="match status" value="1"/>
</dbReference>
<dbReference type="InterPro" id="IPR011990">
    <property type="entry name" value="TPR-like_helical_dom_sf"/>
</dbReference>
<dbReference type="PANTHER" id="PTHR45641">
    <property type="entry name" value="TETRATRICOPEPTIDE REPEAT PROTEIN (AFU_ORTHOLOGUE AFUA_6G03870)"/>
    <property type="match status" value="1"/>
</dbReference>
<dbReference type="GeneID" id="19173477"/>
<name>W9XCL4_9EURO</name>
<evidence type="ECO:0000256" key="1">
    <source>
        <dbReference type="ARBA" id="ARBA00022737"/>
    </source>
</evidence>
<comment type="caution">
    <text evidence="4">The sequence shown here is derived from an EMBL/GenBank/DDBJ whole genome shotgun (WGS) entry which is preliminary data.</text>
</comment>
<dbReference type="EMBL" id="AMGY01000009">
    <property type="protein sequence ID" value="EXJ78232.1"/>
    <property type="molecule type" value="Genomic_DNA"/>
</dbReference>
<dbReference type="InterPro" id="IPR019734">
    <property type="entry name" value="TPR_rpt"/>
</dbReference>
<evidence type="ECO:0000256" key="2">
    <source>
        <dbReference type="ARBA" id="ARBA00022803"/>
    </source>
</evidence>
<keyword evidence="5" id="KW-1185">Reference proteome</keyword>
<keyword evidence="1" id="KW-0677">Repeat</keyword>
<dbReference type="Pfam" id="PF13424">
    <property type="entry name" value="TPR_12"/>
    <property type="match status" value="1"/>
</dbReference>
<gene>
    <name evidence="4" type="ORF">A1O3_09393</name>
</gene>
<evidence type="ECO:0000313" key="4">
    <source>
        <dbReference type="EMBL" id="EXJ78232.1"/>
    </source>
</evidence>
<feature type="domain" description="DUF7779" evidence="3">
    <location>
        <begin position="467"/>
        <end position="552"/>
    </location>
</feature>
<sequence length="951" mass="107587">MPSPWASITSSEVNQLSDSEKANRARFDNRSKVEALIQARFPIAANNRPVRARLQHITSLTVHLSDAVKVCSSGEYDTCKEIWGLLGFALEGLSGDLTHIETVAGIYEDILNTVPRYSSYADVVPNHPTFKRVLPDYYREFLHLSVRVIDVFCRGQLNIIKRIKWKKELKPFNTTVRRLIKIRDSVIAEAAAFHREDDQELRRRMLGLSLQQTPTEQTPPAIVQPHLFTVPTRNKLYVAREGLMSQLANALGCEDSSFETELKSVLLYGLGGTGKSEAAIEFAHRHRHEYHSCLWIAADTPVKIAQGFTSIATKLGLTAADDAQMHLRVQDWLSEPNDPRHLQGYWPTAPSGSIIITSQERDLLHEGLVGAGILVEPFSVMEGEELLRTILQRFNRGIHQAQAKAIVQEVGGLPITIKTIGSYMVETNVGAEDLLVRYRDLLQGQRIDNWSVGTTIASRSLAGFKVTLDRLDPSSKFLLSVLALLDPDTIFPNLYDPSVQEDVFVPFFPTKDEYDLAFNRLQKYSLIGSYPANEDSASVTVRVHRQVRRHLFASQTSSDLSTAFSWIVKKLRKEFPHQSPFAEPLSRSWPQCESWISHLIALNEVAVAYRNKLPVSEGLAEVLVDGAIYLWERGLLAQGRDLILSARNICESGATDQLLLAEVYSFHGCILSDAGEIDKALFCFNQQVNIRRNQLHELKRQNVAASMWDEIKLANAYNNLAGILTAHRDFDKAGMYNDFSLQLKERWKHTVDLDYLLTLTYQNFANNLAQQEKWDVAAEWYDKALAIPEEKHYFPRRALLFHNYGHLRLQQSMLPEACTLLTEAVQLRTTNLGDHYDTANSLHLLACCYRKMDEPINASVTVNLGSPLTTVNCFDRDLLREAIKILEQPHLNDRRRIARSKFQLSLVLRQMNDPEGPQLALEAAQMRMDILGQALEDSVGEEDFDELVPYV</sequence>
<dbReference type="InterPro" id="IPR056681">
    <property type="entry name" value="DUF7779"/>
</dbReference>
<dbReference type="Proteomes" id="UP000019478">
    <property type="component" value="Unassembled WGS sequence"/>
</dbReference>
<dbReference type="eggNOG" id="KOG4658">
    <property type="taxonomic scope" value="Eukaryota"/>
</dbReference>
<dbReference type="Gene3D" id="1.25.40.10">
    <property type="entry name" value="Tetratricopeptide repeat domain"/>
    <property type="match status" value="2"/>
</dbReference>
<dbReference type="AlphaFoldDB" id="W9XCL4"/>
<dbReference type="OrthoDB" id="4111142at2759"/>
<accession>W9XCL4</accession>
<dbReference type="SUPFAM" id="SSF52540">
    <property type="entry name" value="P-loop containing nucleoside triphosphate hydrolases"/>
    <property type="match status" value="1"/>
</dbReference>
<evidence type="ECO:0000313" key="5">
    <source>
        <dbReference type="Proteomes" id="UP000019478"/>
    </source>
</evidence>
<protein>
    <recommendedName>
        <fullName evidence="3">DUF7779 domain-containing protein</fullName>
    </recommendedName>
</protein>
<keyword evidence="2" id="KW-0802">TPR repeat</keyword>
<reference evidence="4 5" key="1">
    <citation type="submission" date="2013-03" db="EMBL/GenBank/DDBJ databases">
        <title>The Genome Sequence of Capronia epimyces CBS 606.96.</title>
        <authorList>
            <consortium name="The Broad Institute Genomics Platform"/>
            <person name="Cuomo C."/>
            <person name="de Hoog S."/>
            <person name="Gorbushina A."/>
            <person name="Walker B."/>
            <person name="Young S.K."/>
            <person name="Zeng Q."/>
            <person name="Gargeya S."/>
            <person name="Fitzgerald M."/>
            <person name="Haas B."/>
            <person name="Abouelleil A."/>
            <person name="Allen A.W."/>
            <person name="Alvarado L."/>
            <person name="Arachchi H.M."/>
            <person name="Berlin A.M."/>
            <person name="Chapman S.B."/>
            <person name="Gainer-Dewar J."/>
            <person name="Goldberg J."/>
            <person name="Griggs A."/>
            <person name="Gujja S."/>
            <person name="Hansen M."/>
            <person name="Howarth C."/>
            <person name="Imamovic A."/>
            <person name="Ireland A."/>
            <person name="Larimer J."/>
            <person name="McCowan C."/>
            <person name="Murphy C."/>
            <person name="Pearson M."/>
            <person name="Poon T.W."/>
            <person name="Priest M."/>
            <person name="Roberts A."/>
            <person name="Saif S."/>
            <person name="Shea T."/>
            <person name="Sisk P."/>
            <person name="Sykes S."/>
            <person name="Wortman J."/>
            <person name="Nusbaum C."/>
            <person name="Birren B."/>
        </authorList>
    </citation>
    <scope>NUCLEOTIDE SEQUENCE [LARGE SCALE GENOMIC DNA]</scope>
    <source>
        <strain evidence="4 5">CBS 606.96</strain>
    </source>
</reference>
<dbReference type="PANTHER" id="PTHR45641:SF19">
    <property type="entry name" value="NEPHROCYSTIN-3"/>
    <property type="match status" value="1"/>
</dbReference>
<dbReference type="Gene3D" id="3.40.50.300">
    <property type="entry name" value="P-loop containing nucleotide triphosphate hydrolases"/>
    <property type="match status" value="1"/>
</dbReference>
<evidence type="ECO:0000259" key="3">
    <source>
        <dbReference type="Pfam" id="PF25000"/>
    </source>
</evidence>
<proteinExistence type="predicted"/>
<dbReference type="RefSeq" id="XP_007737677.1">
    <property type="nucleotide sequence ID" value="XM_007739487.1"/>
</dbReference>
<organism evidence="4 5">
    <name type="scientific">Capronia epimyces CBS 606.96</name>
    <dbReference type="NCBI Taxonomy" id="1182542"/>
    <lineage>
        <taxon>Eukaryota</taxon>
        <taxon>Fungi</taxon>
        <taxon>Dikarya</taxon>
        <taxon>Ascomycota</taxon>
        <taxon>Pezizomycotina</taxon>
        <taxon>Eurotiomycetes</taxon>
        <taxon>Chaetothyriomycetidae</taxon>
        <taxon>Chaetothyriales</taxon>
        <taxon>Herpotrichiellaceae</taxon>
        <taxon>Capronia</taxon>
    </lineage>
</organism>
<dbReference type="HOGENOM" id="CLU_000288_125_7_1"/>